<evidence type="ECO:0000313" key="1">
    <source>
        <dbReference type="EMBL" id="GID56616.1"/>
    </source>
</evidence>
<proteinExistence type="predicted"/>
<reference evidence="1 2" key="1">
    <citation type="submission" date="2021-01" db="EMBL/GenBank/DDBJ databases">
        <title>Whole genome shotgun sequence of Actinoplanes couchii NBRC 106145.</title>
        <authorList>
            <person name="Komaki H."/>
            <person name="Tamura T."/>
        </authorList>
    </citation>
    <scope>NUCLEOTIDE SEQUENCE [LARGE SCALE GENOMIC DNA]</scope>
    <source>
        <strain evidence="1 2">NBRC 106145</strain>
    </source>
</reference>
<dbReference type="Proteomes" id="UP000612282">
    <property type="component" value="Unassembled WGS sequence"/>
</dbReference>
<organism evidence="1 2">
    <name type="scientific">Actinoplanes couchii</name>
    <dbReference type="NCBI Taxonomy" id="403638"/>
    <lineage>
        <taxon>Bacteria</taxon>
        <taxon>Bacillati</taxon>
        <taxon>Actinomycetota</taxon>
        <taxon>Actinomycetes</taxon>
        <taxon>Micromonosporales</taxon>
        <taxon>Micromonosporaceae</taxon>
        <taxon>Actinoplanes</taxon>
    </lineage>
</organism>
<keyword evidence="2" id="KW-1185">Reference proteome</keyword>
<gene>
    <name evidence="1" type="ORF">Aco03nite_050200</name>
</gene>
<dbReference type="EMBL" id="BOMG01000060">
    <property type="protein sequence ID" value="GID56616.1"/>
    <property type="molecule type" value="Genomic_DNA"/>
</dbReference>
<sequence length="367" mass="39899">MDVISLTGPDSHRLTRAPGVGSCSLGGPEADLRVAPGDRIDWTVFDRFSTPAGSPWPRWIAYRGDDTSWIEWSRRRPIEGFTWAPTAGHDVDTSNTDIHTLGVRLGAAPVRLVLPPSRHFSVSGDLTRFTPVLAPGAECPSLGFAPDGAECALPVMPALAGATDVAVSVQPLRQVFDCASLLPFTGLRSLQLSGGLTNLEALAGLRGLTALQLRFVPDMAGLPPLTGWPDLEHLIAWNVDDREGRRLRTEFREVSKGWPGYSSVSKLRSPEWFATEYRLPFAAWPPKSARAATRAFRAAEKAIAEAGTEPEVEAAIHRFVTALNRLPAMETTEREDAGEAVMLLTTETPMGDLTDQAGSWFETTRDF</sequence>
<accession>A0ABQ3XDN5</accession>
<protein>
    <submittedName>
        <fullName evidence="1">Uncharacterized protein</fullName>
    </submittedName>
</protein>
<name>A0ABQ3XDN5_9ACTN</name>
<evidence type="ECO:0000313" key="2">
    <source>
        <dbReference type="Proteomes" id="UP000612282"/>
    </source>
</evidence>
<comment type="caution">
    <text evidence="1">The sequence shown here is derived from an EMBL/GenBank/DDBJ whole genome shotgun (WGS) entry which is preliminary data.</text>
</comment>
<dbReference type="RefSeq" id="WP_203798457.1">
    <property type="nucleotide sequence ID" value="NZ_BAAAQE010000018.1"/>
</dbReference>